<name>A0AAD7GI96_MYCRO</name>
<comment type="caution">
    <text evidence="1">The sequence shown here is derived from an EMBL/GenBank/DDBJ whole genome shotgun (WGS) entry which is preliminary data.</text>
</comment>
<reference evidence="1" key="1">
    <citation type="submission" date="2023-03" db="EMBL/GenBank/DDBJ databases">
        <title>Massive genome expansion in bonnet fungi (Mycena s.s.) driven by repeated elements and novel gene families across ecological guilds.</title>
        <authorList>
            <consortium name="Lawrence Berkeley National Laboratory"/>
            <person name="Harder C.B."/>
            <person name="Miyauchi S."/>
            <person name="Viragh M."/>
            <person name="Kuo A."/>
            <person name="Thoen E."/>
            <person name="Andreopoulos B."/>
            <person name="Lu D."/>
            <person name="Skrede I."/>
            <person name="Drula E."/>
            <person name="Henrissat B."/>
            <person name="Morin E."/>
            <person name="Kohler A."/>
            <person name="Barry K."/>
            <person name="LaButti K."/>
            <person name="Morin E."/>
            <person name="Salamov A."/>
            <person name="Lipzen A."/>
            <person name="Mereny Z."/>
            <person name="Hegedus B."/>
            <person name="Baldrian P."/>
            <person name="Stursova M."/>
            <person name="Weitz H."/>
            <person name="Taylor A."/>
            <person name="Grigoriev I.V."/>
            <person name="Nagy L.G."/>
            <person name="Martin F."/>
            <person name="Kauserud H."/>
        </authorList>
    </citation>
    <scope>NUCLEOTIDE SEQUENCE</scope>
    <source>
        <strain evidence="1">CBHHK067</strain>
    </source>
</reference>
<protein>
    <recommendedName>
        <fullName evidence="3">F-box domain-containing protein</fullName>
    </recommendedName>
</protein>
<evidence type="ECO:0000313" key="1">
    <source>
        <dbReference type="EMBL" id="KAJ7689194.1"/>
    </source>
</evidence>
<evidence type="ECO:0000313" key="2">
    <source>
        <dbReference type="Proteomes" id="UP001221757"/>
    </source>
</evidence>
<accession>A0AAD7GI96</accession>
<dbReference type="Proteomes" id="UP001221757">
    <property type="component" value="Unassembled WGS sequence"/>
</dbReference>
<keyword evidence="2" id="KW-1185">Reference proteome</keyword>
<gene>
    <name evidence="1" type="ORF">B0H17DRAFT_1202550</name>
</gene>
<sequence length="661" mass="74049">MADRLPDEIISEILAPALQVPDHKFSDTSSKSPFASSSGASSSSTLLVCKSWLRVATPLIYYVVVIRTKAQAQALQTTLKDNANLGQFVKKLRVEGGFGRFTGDILKKTPNVRDIAISLFLAAADLTSGLVAGLPSINPTRLIVIDQTRGFHMNKAVTAVMKTLETCAKKWNNINTIIFPYDRSVYERYEFIRTLCTCPTLENVSFPLNETHSVDYLAQFAKNPSLKAIEIRTKSSHDQIAPPTSTNPRLSQLLRWTDLPKKPSTPIATRSCRPTNPSFRPMESVPQHTVDCIWNRILSFAMLSLEQYPRSTAPWKAPNQKINSERLQFLLVSKLFQRLAISFLYSCPAFNKSNFSSFSHKLAALPTLARHVRELDVRLSDQRDDLFTSIGWRVPLLDIGTLASIIPYTHNLTHLIAGGKESMSWSVFTTLAETAGGTLEEFIGFSLVISDDTTVHSPAVFGHFTALRSLAWKCGYKPPLFGAVDTKSAAALPALEFLSIKNFDMSVFSQMQLPSLRHLAIQTRGKGASMLMSTHGSKIQHLEVEHATIDAASDLSGRDLEDGFKHASLQTIILTNFVMMGLQGQKENDKHWAAFFRALVKSQHLPVLREIRIRTFEWPTIEREILKCPWVEWAEMMLERGIKMTDRAGTEWRPKLKASRR</sequence>
<dbReference type="InterPro" id="IPR032675">
    <property type="entry name" value="LRR_dom_sf"/>
</dbReference>
<proteinExistence type="predicted"/>
<dbReference type="EMBL" id="JARKIE010000074">
    <property type="protein sequence ID" value="KAJ7689194.1"/>
    <property type="molecule type" value="Genomic_DNA"/>
</dbReference>
<dbReference type="AlphaFoldDB" id="A0AAD7GI96"/>
<dbReference type="Gene3D" id="3.80.10.10">
    <property type="entry name" value="Ribonuclease Inhibitor"/>
    <property type="match status" value="1"/>
</dbReference>
<organism evidence="1 2">
    <name type="scientific">Mycena rosella</name>
    <name type="common">Pink bonnet</name>
    <name type="synonym">Agaricus rosellus</name>
    <dbReference type="NCBI Taxonomy" id="1033263"/>
    <lineage>
        <taxon>Eukaryota</taxon>
        <taxon>Fungi</taxon>
        <taxon>Dikarya</taxon>
        <taxon>Basidiomycota</taxon>
        <taxon>Agaricomycotina</taxon>
        <taxon>Agaricomycetes</taxon>
        <taxon>Agaricomycetidae</taxon>
        <taxon>Agaricales</taxon>
        <taxon>Marasmiineae</taxon>
        <taxon>Mycenaceae</taxon>
        <taxon>Mycena</taxon>
    </lineage>
</organism>
<evidence type="ECO:0008006" key="3">
    <source>
        <dbReference type="Google" id="ProtNLM"/>
    </source>
</evidence>